<dbReference type="Proteomes" id="UP000253790">
    <property type="component" value="Chromosome"/>
</dbReference>
<evidence type="ECO:0000313" key="5">
    <source>
        <dbReference type="Proteomes" id="UP000253790"/>
    </source>
</evidence>
<gene>
    <name evidence="4" type="ORF">DV701_07345</name>
</gene>
<dbReference type="AlphaFoldDB" id="A0A345NLQ3"/>
<evidence type="ECO:0000256" key="2">
    <source>
        <dbReference type="ARBA" id="ARBA00093789"/>
    </source>
</evidence>
<proteinExistence type="predicted"/>
<dbReference type="InterPro" id="IPR052216">
    <property type="entry name" value="CRISPR_Csm3_endoribonuclease"/>
</dbReference>
<evidence type="ECO:0000259" key="3">
    <source>
        <dbReference type="Pfam" id="PF03787"/>
    </source>
</evidence>
<keyword evidence="5" id="KW-1185">Reference proteome</keyword>
<comment type="subunit">
    <text evidence="2">Part of the Csm effector complex that includes Cas10, Csm2, Csm3, Csm4 and Csm5.</text>
</comment>
<dbReference type="GO" id="GO:0051607">
    <property type="term" value="P:defense response to virus"/>
    <property type="evidence" value="ECO:0007669"/>
    <property type="project" value="UniProtKB-KW"/>
</dbReference>
<accession>A0A345NLQ3</accession>
<sequence length="443" mass="47569">MTDLEQAAPLDALTLFTLRLRLVTSTAVATPKLPSAAPDADEPDSVPVMDADGHPILPGTSLAGSFHRHLARRVDADQLTKLLGRGGTDAVAGTLHIYDATLTGPHRWLDEHSTAIDRHTAAAKESTKRHVRRVARGAEFITHWRLDNPTGTDEQAVVQALSTWAPLLGQSVTNGHGDVIFLSVTHGSLDLTEDDDLLTYLTLHGPALHEQVATHPVDSPEPTTRERFTLPLRIVEPLHAGTGQADRGTTDAPKVNRVARDGGQFVLRGSSVRGVLRSRIDYLLHSLDLAECPEQRCGTCLTCKIFGFTNAEAARRGSVRFLDVIVTGAPPEPDQIQHVALDRFTGGARDTALFTDEVVPTGDIDVVVEDLDSSSQQWRQLGALLRLVAADIDDGFVRLGGGGSRGYGRMQLRAEDLPTSGLPQLKDAQALISGMIPAEGEGA</sequence>
<dbReference type="PANTHER" id="PTHR35579:SF3">
    <property type="entry name" value="CRISPR SYSTEM CMS ENDORIBONUCLEASE CSM3"/>
    <property type="match status" value="1"/>
</dbReference>
<name>A0A345NLQ3_9MICO</name>
<dbReference type="RefSeq" id="WP_114927726.1">
    <property type="nucleotide sequence ID" value="NZ_CP031229.1"/>
</dbReference>
<keyword evidence="1" id="KW-0051">Antiviral defense</keyword>
<reference evidence="4 5" key="1">
    <citation type="submission" date="2018-07" db="EMBL/GenBank/DDBJ databases">
        <title>Complete genome sequencing of Ornithinimicrobium sp. AMA3305.</title>
        <authorList>
            <person name="Bae J.-W."/>
        </authorList>
    </citation>
    <scope>NUCLEOTIDE SEQUENCE [LARGE SCALE GENOMIC DNA]</scope>
    <source>
        <strain evidence="4 5">AMA3305</strain>
    </source>
</reference>
<dbReference type="InterPro" id="IPR005537">
    <property type="entry name" value="RAMP_III_fam"/>
</dbReference>
<feature type="domain" description="CRISPR type III-associated protein" evidence="3">
    <location>
        <begin position="233"/>
        <end position="410"/>
    </location>
</feature>
<dbReference type="OrthoDB" id="5242922at2"/>
<dbReference type="CDD" id="cd09726">
    <property type="entry name" value="RAMP_I_III"/>
    <property type="match status" value="2"/>
</dbReference>
<organism evidence="4 5">
    <name type="scientific">Ornithinimicrobium avium</name>
    <dbReference type="NCBI Taxonomy" id="2283195"/>
    <lineage>
        <taxon>Bacteria</taxon>
        <taxon>Bacillati</taxon>
        <taxon>Actinomycetota</taxon>
        <taxon>Actinomycetes</taxon>
        <taxon>Micrococcales</taxon>
        <taxon>Ornithinimicrobiaceae</taxon>
        <taxon>Ornithinimicrobium</taxon>
    </lineage>
</organism>
<dbReference type="Pfam" id="PF03787">
    <property type="entry name" value="RAMPs"/>
    <property type="match status" value="1"/>
</dbReference>
<dbReference type="EMBL" id="CP031229">
    <property type="protein sequence ID" value="AXH95961.1"/>
    <property type="molecule type" value="Genomic_DNA"/>
</dbReference>
<dbReference type="PANTHER" id="PTHR35579">
    <property type="entry name" value="CRISPR SYSTEM CMS ENDORIBONUCLEASE CSM3"/>
    <property type="match status" value="1"/>
</dbReference>
<dbReference type="KEGG" id="orn:DV701_07345"/>
<evidence type="ECO:0000313" key="4">
    <source>
        <dbReference type="EMBL" id="AXH95961.1"/>
    </source>
</evidence>
<protein>
    <recommendedName>
        <fullName evidence="3">CRISPR type III-associated protein domain-containing protein</fullName>
    </recommendedName>
</protein>
<evidence type="ECO:0000256" key="1">
    <source>
        <dbReference type="ARBA" id="ARBA00023118"/>
    </source>
</evidence>